<dbReference type="Pfam" id="PF14737">
    <property type="entry name" value="DUF4470"/>
    <property type="match status" value="1"/>
</dbReference>
<keyword evidence="4" id="KW-1185">Reference proteome</keyword>
<dbReference type="HOGENOM" id="CLU_343219_0_0_1"/>
<evidence type="ECO:0000313" key="3">
    <source>
        <dbReference type="EMBL" id="CCE31563.1"/>
    </source>
</evidence>
<protein>
    <recommendedName>
        <fullName evidence="2">DUF4470 domain-containing protein</fullName>
    </recommendedName>
</protein>
<gene>
    <name evidence="3" type="ORF">CPUR_05416</name>
</gene>
<reference evidence="3 4" key="1">
    <citation type="journal article" date="2013" name="PLoS Genet.">
        <title>Plant-symbiotic fungi as chemical engineers: Multi-genome analysis of the Clavicipitaceae reveals dynamics of alkaloid loci.</title>
        <authorList>
            <person name="Schardl C.L."/>
            <person name="Young C.A."/>
            <person name="Hesse U."/>
            <person name="Amyotte S.G."/>
            <person name="Andreeva K."/>
            <person name="Calie P.J."/>
            <person name="Fleetwood D.J."/>
            <person name="Haws D.C."/>
            <person name="Moore N."/>
            <person name="Oeser B."/>
            <person name="Panaccione D.G."/>
            <person name="Schweri K.K."/>
            <person name="Voisey C.R."/>
            <person name="Farman M.L."/>
            <person name="Jaromczyk J.W."/>
            <person name="Roe B.A."/>
            <person name="O'Sullivan D.M."/>
            <person name="Scott B."/>
            <person name="Tudzynski P."/>
            <person name="An Z."/>
            <person name="Arnaoudova E.G."/>
            <person name="Bullock C.T."/>
            <person name="Charlton N.D."/>
            <person name="Chen L."/>
            <person name="Cox M."/>
            <person name="Dinkins R.D."/>
            <person name="Florea S."/>
            <person name="Glenn A.E."/>
            <person name="Gordon A."/>
            <person name="Gueldener U."/>
            <person name="Harris D.R."/>
            <person name="Hollin W."/>
            <person name="Jaromczyk J."/>
            <person name="Johnson R.D."/>
            <person name="Khan A.K."/>
            <person name="Leistner E."/>
            <person name="Leuchtmann A."/>
            <person name="Li C."/>
            <person name="Liu J."/>
            <person name="Liu J."/>
            <person name="Liu M."/>
            <person name="Mace W."/>
            <person name="Machado C."/>
            <person name="Nagabhyru P."/>
            <person name="Pan J."/>
            <person name="Schmid J."/>
            <person name="Sugawara K."/>
            <person name="Steiner U."/>
            <person name="Takach J.E."/>
            <person name="Tanaka E."/>
            <person name="Webb J.S."/>
            <person name="Wilson E.V."/>
            <person name="Wiseman J.L."/>
            <person name="Yoshida R."/>
            <person name="Zeng Z."/>
        </authorList>
    </citation>
    <scope>NUCLEOTIDE SEQUENCE [LARGE SCALE GENOMIC DNA]</scope>
    <source>
        <strain evidence="3 4">20.1</strain>
    </source>
</reference>
<dbReference type="InterPro" id="IPR027974">
    <property type="entry name" value="DUF4470"/>
</dbReference>
<feature type="compositionally biased region" description="Basic residues" evidence="1">
    <location>
        <begin position="812"/>
        <end position="825"/>
    </location>
</feature>
<organism evidence="3 4">
    <name type="scientific">Claviceps purpurea (strain 20.1)</name>
    <name type="common">Ergot fungus</name>
    <name type="synonym">Sphacelia segetum</name>
    <dbReference type="NCBI Taxonomy" id="1111077"/>
    <lineage>
        <taxon>Eukaryota</taxon>
        <taxon>Fungi</taxon>
        <taxon>Dikarya</taxon>
        <taxon>Ascomycota</taxon>
        <taxon>Pezizomycotina</taxon>
        <taxon>Sordariomycetes</taxon>
        <taxon>Hypocreomycetidae</taxon>
        <taxon>Hypocreales</taxon>
        <taxon>Clavicipitaceae</taxon>
        <taxon>Claviceps</taxon>
    </lineage>
</organism>
<feature type="compositionally biased region" description="Basic and acidic residues" evidence="1">
    <location>
        <begin position="801"/>
        <end position="811"/>
    </location>
</feature>
<comment type="caution">
    <text evidence="3">The sequence shown here is derived from an EMBL/GenBank/DDBJ whole genome shotgun (WGS) entry which is preliminary data.</text>
</comment>
<feature type="domain" description="DUF4470" evidence="2">
    <location>
        <begin position="234"/>
        <end position="332"/>
    </location>
</feature>
<dbReference type="EMBL" id="CAGA01000032">
    <property type="protein sequence ID" value="CCE31563.1"/>
    <property type="molecule type" value="Genomic_DNA"/>
</dbReference>
<feature type="region of interest" description="Disordered" evidence="1">
    <location>
        <begin position="781"/>
        <end position="825"/>
    </location>
</feature>
<dbReference type="Proteomes" id="UP000016801">
    <property type="component" value="Unassembled WGS sequence"/>
</dbReference>
<dbReference type="VEuPathDB" id="FungiDB:CPUR_05416"/>
<evidence type="ECO:0000259" key="2">
    <source>
        <dbReference type="Pfam" id="PF14737"/>
    </source>
</evidence>
<evidence type="ECO:0000313" key="4">
    <source>
        <dbReference type="Proteomes" id="UP000016801"/>
    </source>
</evidence>
<accession>M1WCE6</accession>
<dbReference type="eggNOG" id="ENOG502S2D3">
    <property type="taxonomic scope" value="Eukaryota"/>
</dbReference>
<evidence type="ECO:0000256" key="1">
    <source>
        <dbReference type="SAM" id="MobiDB-lite"/>
    </source>
</evidence>
<dbReference type="STRING" id="1111077.M1WCE6"/>
<dbReference type="AlphaFoldDB" id="M1WCE6"/>
<dbReference type="OrthoDB" id="5282002at2759"/>
<sequence length="825" mass="93149">MILLGKGISSLMFGQGAARNLCSDCKSSVEVACRICRGKVATSDSSQVLPFENKGRHNFLPKKFLSIFSSPQFEPYLPDLSTVRIDSREYCALLSPSPSHSLHPSFLGRWLFLIYISLSTTRASHAYCPDYCHAGRSMGADAPPVLCDDWRGANLWRKTSDVVSEMLACLGNQDAAATNAIPWLIRSSQYCSSECRDAHWSKHQVDCESAFGDKITLSDVIGADVDKTKKPKTAWGSYAATDVIRLSKQTEGPAFDGQLNILLSGVFPLRHMIYSVINLPRTSNPRLKFTLNATSFFDFRRTFHGLALLCLSRNDDMIKNAEALIHMWYSSRLTDEINDHVQSRLADITRQRRSGQGSFLNNTDSLGEFVVMEWKLPNVQLSLALQEEQKLTSDRTATSSDLTQICFQKDDRLRAVKSFYTTAARMPRSRALGSLQWRVDGLLLPFDHPKSEFYIPNSAFFGEDVKFPQGSIEEPLSEWPMEFLDFPVEDFVAVNDVYGKMFYYLRDLLVRFQICCRRVNLEIELCCLSPGKLVCHLDVKPEDRYDRIEDEDPDICLLLAATFLNDASTNPCATLLTMTRESVRLDGASGKQPSLGEIWELFKPKSTALDEYTVTVPKDAPLSPAEFPPAIEVARRLVGVQIHLQDRTLFGFHLLAHDDVECKCNLLNGGFLGLEFMRKNKITKRWPNRLISSRSDKPGLEKFNKYVGWVDNKPQRWLEWQLEERLDEEALEFWFNMSNTMTLPEMRTVMKHVVETWEAEARHEARMAAMPVNEEVNLDWIDEEDSGGKNGKGKETGVPGKKGDGKGDGKGKGKGKKKNGKRGSR</sequence>
<proteinExistence type="predicted"/>
<name>M1WCE6_CLAP2</name>